<dbReference type="EMBL" id="BAABRI010000011">
    <property type="protein sequence ID" value="GAA5482939.1"/>
    <property type="molecule type" value="Genomic_DNA"/>
</dbReference>
<dbReference type="PRINTS" id="PR00068">
    <property type="entry name" value="CUZNDISMTASE"/>
</dbReference>
<dbReference type="RefSeq" id="WP_353567066.1">
    <property type="nucleotide sequence ID" value="NZ_BAABRI010000011.1"/>
</dbReference>
<dbReference type="InterPro" id="IPR018152">
    <property type="entry name" value="SOD_Cu/Zn_BS"/>
</dbReference>
<dbReference type="Gene3D" id="2.60.40.200">
    <property type="entry name" value="Superoxide dismutase, copper/zinc binding domain"/>
    <property type="match status" value="1"/>
</dbReference>
<accession>A0ABP9USE5</accession>
<dbReference type="InterPro" id="IPR036423">
    <property type="entry name" value="SOD-like_Cu/Zn_dom_sf"/>
</dbReference>
<dbReference type="Proteomes" id="UP001476282">
    <property type="component" value="Unassembled WGS sequence"/>
</dbReference>
<evidence type="ECO:0000313" key="6">
    <source>
        <dbReference type="Proteomes" id="UP001476282"/>
    </source>
</evidence>
<comment type="similarity">
    <text evidence="1">Belongs to the Cu-Zn superoxide dismutase family.</text>
</comment>
<keyword evidence="3" id="KW-0732">Signal</keyword>
<name>A0ABP9USE5_9BACT</name>
<protein>
    <recommendedName>
        <fullName evidence="4">Superoxide dismutase copper/zinc binding domain-containing protein</fullName>
    </recommendedName>
</protein>
<sequence length="244" mass="24962">MKTISNRFALMAVSLTLGMSLPPALAAEGDMDPSTSKDMPMDNSKDMTPDKESGTAMKEGAMEDNEMAETMKKDAARTTAFADVTELVAAIEPVSGSNVKGSVLFEKVSGGVKVTAKVGGLEPNSKHGIHIHQFGDITAADGTSAGGHYNPEGNDHALPTESKRHAGDLGNLEADDDGNATLTLTVDNISLTSGKDPIVGRAVIIHEKADDGGQPTGNAGSRIGAGVIGISSPGDDSGESAMAK</sequence>
<dbReference type="InterPro" id="IPR024134">
    <property type="entry name" value="SOD_Cu/Zn_/chaperone"/>
</dbReference>
<feature type="domain" description="Superoxide dismutase copper/zinc binding" evidence="4">
    <location>
        <begin position="99"/>
        <end position="228"/>
    </location>
</feature>
<feature type="chain" id="PRO_5047517815" description="Superoxide dismutase copper/zinc binding domain-containing protein" evidence="3">
    <location>
        <begin position="27"/>
        <end position="244"/>
    </location>
</feature>
<evidence type="ECO:0000259" key="4">
    <source>
        <dbReference type="Pfam" id="PF00080"/>
    </source>
</evidence>
<reference evidence="5 6" key="1">
    <citation type="submission" date="2024-02" db="EMBL/GenBank/DDBJ databases">
        <title>Haloferula sargassicola NBRC 104335.</title>
        <authorList>
            <person name="Ichikawa N."/>
            <person name="Katano-Makiyama Y."/>
            <person name="Hidaka K."/>
        </authorList>
    </citation>
    <scope>NUCLEOTIDE SEQUENCE [LARGE SCALE GENOMIC DNA]</scope>
    <source>
        <strain evidence="5 6">NBRC 104335</strain>
    </source>
</reference>
<gene>
    <name evidence="5" type="ORF">Hsar01_02165</name>
</gene>
<feature type="compositionally biased region" description="Basic and acidic residues" evidence="2">
    <location>
        <begin position="39"/>
        <end position="53"/>
    </location>
</feature>
<organism evidence="5 6">
    <name type="scientific">Haloferula sargassicola</name>
    <dbReference type="NCBI Taxonomy" id="490096"/>
    <lineage>
        <taxon>Bacteria</taxon>
        <taxon>Pseudomonadati</taxon>
        <taxon>Verrucomicrobiota</taxon>
        <taxon>Verrucomicrobiia</taxon>
        <taxon>Verrucomicrobiales</taxon>
        <taxon>Verrucomicrobiaceae</taxon>
        <taxon>Haloferula</taxon>
    </lineage>
</organism>
<feature type="region of interest" description="Disordered" evidence="2">
    <location>
        <begin position="26"/>
        <end position="57"/>
    </location>
</feature>
<dbReference type="PROSITE" id="PS00087">
    <property type="entry name" value="SOD_CU_ZN_1"/>
    <property type="match status" value="1"/>
</dbReference>
<evidence type="ECO:0000313" key="5">
    <source>
        <dbReference type="EMBL" id="GAA5482939.1"/>
    </source>
</evidence>
<evidence type="ECO:0000256" key="1">
    <source>
        <dbReference type="ARBA" id="ARBA00010457"/>
    </source>
</evidence>
<dbReference type="SUPFAM" id="SSF49329">
    <property type="entry name" value="Cu,Zn superoxide dismutase-like"/>
    <property type="match status" value="1"/>
</dbReference>
<dbReference type="CDD" id="cd00305">
    <property type="entry name" value="Cu-Zn_Superoxide_Dismutase"/>
    <property type="match status" value="1"/>
</dbReference>
<proteinExistence type="inferred from homology"/>
<feature type="region of interest" description="Disordered" evidence="2">
    <location>
        <begin position="209"/>
        <end position="244"/>
    </location>
</feature>
<keyword evidence="6" id="KW-1185">Reference proteome</keyword>
<dbReference type="InterPro" id="IPR001424">
    <property type="entry name" value="SOD_Cu_Zn_dom"/>
</dbReference>
<dbReference type="PANTHER" id="PTHR10003">
    <property type="entry name" value="SUPEROXIDE DISMUTASE CU-ZN -RELATED"/>
    <property type="match status" value="1"/>
</dbReference>
<evidence type="ECO:0000256" key="3">
    <source>
        <dbReference type="SAM" id="SignalP"/>
    </source>
</evidence>
<comment type="caution">
    <text evidence="5">The sequence shown here is derived from an EMBL/GenBank/DDBJ whole genome shotgun (WGS) entry which is preliminary data.</text>
</comment>
<dbReference type="Pfam" id="PF00080">
    <property type="entry name" value="Sod_Cu"/>
    <property type="match status" value="1"/>
</dbReference>
<evidence type="ECO:0000256" key="2">
    <source>
        <dbReference type="SAM" id="MobiDB-lite"/>
    </source>
</evidence>
<feature type="region of interest" description="Disordered" evidence="2">
    <location>
        <begin position="142"/>
        <end position="163"/>
    </location>
</feature>
<feature type="signal peptide" evidence="3">
    <location>
        <begin position="1"/>
        <end position="26"/>
    </location>
</feature>